<evidence type="ECO:0000313" key="3">
    <source>
        <dbReference type="Proteomes" id="UP000730591"/>
    </source>
</evidence>
<dbReference type="Proteomes" id="UP000730591">
    <property type="component" value="Unassembled WGS sequence"/>
</dbReference>
<dbReference type="RefSeq" id="WP_167997990.1">
    <property type="nucleotide sequence ID" value="NZ_JAATEM010000034.1"/>
</dbReference>
<name>A0ABX1AHP1_9ACTN</name>
<organism evidence="2 3">
    <name type="scientific">Streptomyces composti</name>
    <dbReference type="NCBI Taxonomy" id="2720025"/>
    <lineage>
        <taxon>Bacteria</taxon>
        <taxon>Bacillati</taxon>
        <taxon>Actinomycetota</taxon>
        <taxon>Actinomycetes</taxon>
        <taxon>Kitasatosporales</taxon>
        <taxon>Streptomycetaceae</taxon>
        <taxon>Streptomyces</taxon>
    </lineage>
</organism>
<feature type="region of interest" description="Disordered" evidence="1">
    <location>
        <begin position="33"/>
        <end position="59"/>
    </location>
</feature>
<keyword evidence="3" id="KW-1185">Reference proteome</keyword>
<proteinExistence type="predicted"/>
<gene>
    <name evidence="2" type="ORF">HCJ93_24650</name>
</gene>
<protein>
    <submittedName>
        <fullName evidence="2">Uncharacterized protein</fullName>
    </submittedName>
</protein>
<evidence type="ECO:0000256" key="1">
    <source>
        <dbReference type="SAM" id="MobiDB-lite"/>
    </source>
</evidence>
<accession>A0ABX1AHP1</accession>
<reference evidence="2 3" key="1">
    <citation type="submission" date="2020-03" db="EMBL/GenBank/DDBJ databases">
        <title>WGS of actinomycetes isolated from Thailand.</title>
        <authorList>
            <person name="Thawai C."/>
        </authorList>
    </citation>
    <scope>NUCLEOTIDE SEQUENCE [LARGE SCALE GENOMIC DNA]</scope>
    <source>
        <strain evidence="2 3">SBST2-5</strain>
    </source>
</reference>
<evidence type="ECO:0000313" key="2">
    <source>
        <dbReference type="EMBL" id="NJP53168.1"/>
    </source>
</evidence>
<sequence length="59" mass="6070">MTATMGPPAGLVADMARPRLYDQRSLAVPCAGALGRRPRPALPLPLPGKGGRAHRAGPT</sequence>
<dbReference type="EMBL" id="JAATEM010000034">
    <property type="protein sequence ID" value="NJP53168.1"/>
    <property type="molecule type" value="Genomic_DNA"/>
</dbReference>
<comment type="caution">
    <text evidence="2">The sequence shown here is derived from an EMBL/GenBank/DDBJ whole genome shotgun (WGS) entry which is preliminary data.</text>
</comment>